<evidence type="ECO:0000256" key="2">
    <source>
        <dbReference type="ARBA" id="ARBA00022840"/>
    </source>
</evidence>
<dbReference type="GO" id="GO:0005524">
    <property type="term" value="F:ATP binding"/>
    <property type="evidence" value="ECO:0007669"/>
    <property type="project" value="UniProtKB-KW"/>
</dbReference>
<dbReference type="PANTHER" id="PTHR43119:SF1">
    <property type="entry name" value="ABC TRANSPORTER DOMAIN-CONTAINING PROTEIN"/>
    <property type="match status" value="1"/>
</dbReference>
<comment type="caution">
    <text evidence="4">The sequence shown here is derived from an EMBL/GenBank/DDBJ whole genome shotgun (WGS) entry which is preliminary data.</text>
</comment>
<accession>A0AA41Z7V4</accession>
<evidence type="ECO:0000313" key="5">
    <source>
        <dbReference type="Proteomes" id="UP001165667"/>
    </source>
</evidence>
<dbReference type="Proteomes" id="UP001165667">
    <property type="component" value="Unassembled WGS sequence"/>
</dbReference>
<dbReference type="AlphaFoldDB" id="A0AA41Z7V4"/>
<dbReference type="InterPro" id="IPR003439">
    <property type="entry name" value="ABC_transporter-like_ATP-bd"/>
</dbReference>
<keyword evidence="2 4" id="KW-0067">ATP-binding</keyword>
<dbReference type="SUPFAM" id="SSF52540">
    <property type="entry name" value="P-loop containing nucleoside triphosphate hydrolases"/>
    <property type="match status" value="1"/>
</dbReference>
<dbReference type="InterPro" id="IPR003593">
    <property type="entry name" value="AAA+_ATPase"/>
</dbReference>
<evidence type="ECO:0000259" key="3">
    <source>
        <dbReference type="PROSITE" id="PS50893"/>
    </source>
</evidence>
<dbReference type="SMART" id="SM00382">
    <property type="entry name" value="AAA"/>
    <property type="match status" value="1"/>
</dbReference>
<evidence type="ECO:0000256" key="1">
    <source>
        <dbReference type="ARBA" id="ARBA00022741"/>
    </source>
</evidence>
<proteinExistence type="predicted"/>
<gene>
    <name evidence="4" type="ORF">M8523_29715</name>
</gene>
<protein>
    <submittedName>
        <fullName evidence="4">ABC transporter ATP-binding protein</fullName>
    </submittedName>
</protein>
<dbReference type="GO" id="GO:0016887">
    <property type="term" value="F:ATP hydrolysis activity"/>
    <property type="evidence" value="ECO:0007669"/>
    <property type="project" value="InterPro"/>
</dbReference>
<dbReference type="CDD" id="cd00267">
    <property type="entry name" value="ABC_ATPase"/>
    <property type="match status" value="1"/>
</dbReference>
<keyword evidence="1" id="KW-0547">Nucleotide-binding</keyword>
<keyword evidence="5" id="KW-1185">Reference proteome</keyword>
<dbReference type="InterPro" id="IPR027417">
    <property type="entry name" value="P-loop_NTPase"/>
</dbReference>
<reference evidence="4" key="1">
    <citation type="submission" date="2022-05" db="EMBL/GenBank/DDBJ databases">
        <authorList>
            <person name="Pankratov T."/>
        </authorList>
    </citation>
    <scope>NUCLEOTIDE SEQUENCE</scope>
    <source>
        <strain evidence="4">BP6-180914</strain>
    </source>
</reference>
<sequence length="203" mass="21873">MPRQEGLIVQNMGSAVRGPFSVSFDLGSCAVLQGPSGVGKSLFLRMIADLDPNTGTVTLDGTDRTAMPAPMWRRLVTYVAAESGWWAETVAEHMRDVAAARALMPDLGLDPDLLDAPVARLSTGERQRSALVRAVVGRPRFLLLDEPTSALDAASRDRVETMLGGLKSTGLGFVIVSHDSKQAERLGDRHFVMAQDNLTEILS</sequence>
<dbReference type="EMBL" id="JAMOIM010000040">
    <property type="protein sequence ID" value="MCW6512113.1"/>
    <property type="molecule type" value="Genomic_DNA"/>
</dbReference>
<name>A0AA41Z7V4_9HYPH</name>
<dbReference type="RefSeq" id="WP_282588490.1">
    <property type="nucleotide sequence ID" value="NZ_JAMOIM010000040.1"/>
</dbReference>
<dbReference type="PROSITE" id="PS50893">
    <property type="entry name" value="ABC_TRANSPORTER_2"/>
    <property type="match status" value="1"/>
</dbReference>
<dbReference type="Gene3D" id="3.40.50.300">
    <property type="entry name" value="P-loop containing nucleotide triphosphate hydrolases"/>
    <property type="match status" value="1"/>
</dbReference>
<evidence type="ECO:0000313" key="4">
    <source>
        <dbReference type="EMBL" id="MCW6512113.1"/>
    </source>
</evidence>
<organism evidence="4 5">
    <name type="scientific">Lichenifustis flavocetrariae</name>
    <dbReference type="NCBI Taxonomy" id="2949735"/>
    <lineage>
        <taxon>Bacteria</taxon>
        <taxon>Pseudomonadati</taxon>
        <taxon>Pseudomonadota</taxon>
        <taxon>Alphaproteobacteria</taxon>
        <taxon>Hyphomicrobiales</taxon>
        <taxon>Lichenihabitantaceae</taxon>
        <taxon>Lichenifustis</taxon>
    </lineage>
</organism>
<feature type="domain" description="ABC transporter" evidence="3">
    <location>
        <begin position="2"/>
        <end position="201"/>
    </location>
</feature>
<dbReference type="Pfam" id="PF00005">
    <property type="entry name" value="ABC_tran"/>
    <property type="match status" value="1"/>
</dbReference>
<dbReference type="PANTHER" id="PTHR43119">
    <property type="entry name" value="ABC TRANSPORT PROTEIN ATP-BINDING COMPONENT-RELATED"/>
    <property type="match status" value="1"/>
</dbReference>